<feature type="region of interest" description="Disordered" evidence="1">
    <location>
        <begin position="714"/>
        <end position="771"/>
    </location>
</feature>
<name>A0ABC9W219_GRUJA</name>
<evidence type="ECO:0000256" key="1">
    <source>
        <dbReference type="SAM" id="MobiDB-lite"/>
    </source>
</evidence>
<organism evidence="3 4">
    <name type="scientific">Grus japonensis</name>
    <name type="common">Japanese crane</name>
    <name type="synonym">Red-crowned crane</name>
    <dbReference type="NCBI Taxonomy" id="30415"/>
    <lineage>
        <taxon>Eukaryota</taxon>
        <taxon>Metazoa</taxon>
        <taxon>Chordata</taxon>
        <taxon>Craniata</taxon>
        <taxon>Vertebrata</taxon>
        <taxon>Euteleostomi</taxon>
        <taxon>Archelosauria</taxon>
        <taxon>Archosauria</taxon>
        <taxon>Dinosauria</taxon>
        <taxon>Saurischia</taxon>
        <taxon>Theropoda</taxon>
        <taxon>Coelurosauria</taxon>
        <taxon>Aves</taxon>
        <taxon>Neognathae</taxon>
        <taxon>Neoaves</taxon>
        <taxon>Gruiformes</taxon>
        <taxon>Gruidae</taxon>
        <taxon>Grus</taxon>
    </lineage>
</organism>
<dbReference type="Pfam" id="PF22286">
    <property type="entry name" value="RHG20_PH"/>
    <property type="match status" value="3"/>
</dbReference>
<dbReference type="Pfam" id="PF00620">
    <property type="entry name" value="RhoGAP"/>
    <property type="match status" value="3"/>
</dbReference>
<evidence type="ECO:0000313" key="3">
    <source>
        <dbReference type="EMBL" id="GAB0179654.1"/>
    </source>
</evidence>
<dbReference type="Gene3D" id="1.10.555.10">
    <property type="entry name" value="Rho GTPase activation protein"/>
    <property type="match status" value="3"/>
</dbReference>
<dbReference type="InterPro" id="IPR000198">
    <property type="entry name" value="RhoGAP_dom"/>
</dbReference>
<gene>
    <name evidence="3" type="ORF">GRJ2_000430700</name>
</gene>
<dbReference type="SMART" id="SM00324">
    <property type="entry name" value="RhoGAP"/>
    <property type="match status" value="3"/>
</dbReference>
<dbReference type="PANTHER" id="PTHR23179">
    <property type="entry name" value="T-CELL ACTIVATION RHO GTPASE ACTIVATING PROTEIN-RELATED"/>
    <property type="match status" value="1"/>
</dbReference>
<feature type="domain" description="Rho-GAP" evidence="2">
    <location>
        <begin position="152"/>
        <end position="335"/>
    </location>
</feature>
<feature type="domain" description="Rho-GAP" evidence="2">
    <location>
        <begin position="521"/>
        <end position="704"/>
    </location>
</feature>
<dbReference type="SUPFAM" id="SSF48350">
    <property type="entry name" value="GTPase activation domain, GAP"/>
    <property type="match status" value="3"/>
</dbReference>
<comment type="caution">
    <text evidence="3">The sequence shown here is derived from an EMBL/GenBank/DDBJ whole genome shotgun (WGS) entry which is preliminary data.</text>
</comment>
<dbReference type="InterPro" id="IPR008936">
    <property type="entry name" value="Rho_GTPase_activation_prot"/>
</dbReference>
<feature type="region of interest" description="Disordered" evidence="1">
    <location>
        <begin position="345"/>
        <end position="402"/>
    </location>
</feature>
<dbReference type="PANTHER" id="PTHR23179:SF26">
    <property type="entry name" value="T-CELL ACTIVATION RHO GTPASE-ACTIVATING PROTEIN"/>
    <property type="match status" value="1"/>
</dbReference>
<dbReference type="EMBL" id="BAAFJT010000001">
    <property type="protein sequence ID" value="GAB0179654.1"/>
    <property type="molecule type" value="Genomic_DNA"/>
</dbReference>
<protein>
    <submittedName>
        <fullName evidence="3">T-cell activation Rho GTPase-activating protein-like</fullName>
    </submittedName>
</protein>
<keyword evidence="4" id="KW-1185">Reference proteome</keyword>
<accession>A0ABC9W219</accession>
<dbReference type="InterPro" id="IPR047887">
    <property type="entry name" value="ARHGAP20_PH"/>
</dbReference>
<dbReference type="Proteomes" id="UP001623348">
    <property type="component" value="Unassembled WGS sequence"/>
</dbReference>
<feature type="region of interest" description="Disordered" evidence="1">
    <location>
        <begin position="1"/>
        <end position="25"/>
    </location>
</feature>
<reference evidence="3 4" key="1">
    <citation type="submission" date="2024-06" db="EMBL/GenBank/DDBJ databases">
        <title>The draft genome of Grus japonensis, version 3.</title>
        <authorList>
            <person name="Nabeshima K."/>
            <person name="Suzuki S."/>
            <person name="Onuma M."/>
        </authorList>
    </citation>
    <scope>NUCLEOTIDE SEQUENCE [LARGE SCALE GENOMIC DNA]</scope>
    <source>
        <strain evidence="3 4">451A</strain>
    </source>
</reference>
<proteinExistence type="predicted"/>
<dbReference type="PROSITE" id="PS50238">
    <property type="entry name" value="RHOGAP"/>
    <property type="match status" value="3"/>
</dbReference>
<dbReference type="AlphaFoldDB" id="A0ABC9W219"/>
<evidence type="ECO:0000313" key="4">
    <source>
        <dbReference type="Proteomes" id="UP001623348"/>
    </source>
</evidence>
<evidence type="ECO:0000259" key="2">
    <source>
        <dbReference type="PROSITE" id="PS50238"/>
    </source>
</evidence>
<sequence>MGQVNCCRGPRDDPDPVQQCTPVPASPQPLLRQRVRLSQGRATRKRDLLLFGDALVIAKPKRGSAPRPQLCLALGQLQVLSSRKGAAGDAAQEEEEGRHSNSLVLVWPCGFCTVTFPPPEGVEGARVTQLPSIKLLLQELSGRNAATTLHASSLQRLVQGQAQDLLALLAEHGPSTEGIFRLAVKEHVSRELREALDSGAEVHLESQPVHVLAVLLKDFLRKIPSKLLGAELYEEWMSALQKTSRQEKLAALREVAGKLPQANLVLLKSLLSLLQRISRNAASSRMTAGNLAICVGPNLLSPPEEQTLPLDALVQVTGQVTGLVEFLIEHHGDLFGEEVAGLAGTSAEESPAPGLEAETAEVPPVAVESQHLKSSSGERRDDPDPVQQCTPVPASPQPLLRQRVRLSQGRATRKRDLLLFGDALVIAKPKRGSAPRPQLCLALGQLQVLSSRKGAAGDAAQEEEEGRHTNSLVLVWPCGFCTVTFPPPEGVEGARVTQLPSIKLLLQELSGRNAATTLHASSLQRLVQGQAQDLLALLAEHGPSTEGIFRLAVKEHVSRELREALDSGAEVHLESQPVHVLAVLLKDFLRKIPSKLLGAELYEEWMSALQKTSRQEKLAALREVAGKLPQANLVLLKSLLSLLQRISRNAASSRMTAGNLAICVGPNLLSPPEEQTLPLDALVQVTGQVTGLVEFLIEHHGDLFGEEVAGLAGTSAEESPAPGLEAETAEVPPVAVESQHLKSSSGERRDDPDPVQQCTPVPASPQPLLRQRVRLSQGRATRKRDLLLFGDALVIAKPKRGSAPRPQLCLALGQLQVLSSRKGAAGDAAQEEEEGRHTNSLVLVWPCGFCTVTFPPPEGVEGARVTQLPSIKLLLQELSGRNAATTLHASSLQRLVQGQAQDLLALLAEHGPSTEGIFRLAVKEHVSRELREALDSGAEVHLESQPAHVLAVLLKDFLRKIPSKLLGAELYEEWMSALQKTSRQEKLAALREVAGKLPQANLLLLKSLLSLLQRISRNAASSRMTAGNLAICVGPNLLSPPEEQTLPLDALVQVTGQVTGLVEFLIEHHGDLFGEEVAGLAGTSAEESPAPGLEAETAERKVVTLGFEPQSMPRD</sequence>
<feature type="domain" description="Rho-GAP" evidence="2">
    <location>
        <begin position="890"/>
        <end position="1073"/>
    </location>
</feature>